<feature type="domain" description="DUF5348" evidence="1">
    <location>
        <begin position="2"/>
        <end position="67"/>
    </location>
</feature>
<sequence>MKMQYDSQLDRWYALDFEPLDLHCGDTFLMEIGEHVISCRIELDSDWYIISNNLRFRLHPSQTYHIKLL</sequence>
<dbReference type="Proteomes" id="UP001519272">
    <property type="component" value="Unassembled WGS sequence"/>
</dbReference>
<organism evidence="2 3">
    <name type="scientific">Paenibacillus turicensis</name>
    <dbReference type="NCBI Taxonomy" id="160487"/>
    <lineage>
        <taxon>Bacteria</taxon>
        <taxon>Bacillati</taxon>
        <taxon>Bacillota</taxon>
        <taxon>Bacilli</taxon>
        <taxon>Bacillales</taxon>
        <taxon>Paenibacillaceae</taxon>
        <taxon>Paenibacillus</taxon>
    </lineage>
</organism>
<dbReference type="InterPro" id="IPR035255">
    <property type="entry name" value="DUF5348"/>
</dbReference>
<evidence type="ECO:0000313" key="2">
    <source>
        <dbReference type="EMBL" id="MBP1906321.1"/>
    </source>
</evidence>
<name>A0ABS4FUR2_9BACL</name>
<gene>
    <name evidence="2" type="ORF">J2Z32_002970</name>
</gene>
<evidence type="ECO:0000313" key="3">
    <source>
        <dbReference type="Proteomes" id="UP001519272"/>
    </source>
</evidence>
<protein>
    <recommendedName>
        <fullName evidence="1">DUF5348 domain-containing protein</fullName>
    </recommendedName>
</protein>
<dbReference type="Pfam" id="PF17295">
    <property type="entry name" value="DUF5348"/>
    <property type="match status" value="1"/>
</dbReference>
<dbReference type="Gene3D" id="2.40.10.390">
    <property type="match status" value="1"/>
</dbReference>
<proteinExistence type="predicted"/>
<keyword evidence="3" id="KW-1185">Reference proteome</keyword>
<accession>A0ABS4FUR2</accession>
<comment type="caution">
    <text evidence="2">The sequence shown here is derived from an EMBL/GenBank/DDBJ whole genome shotgun (WGS) entry which is preliminary data.</text>
</comment>
<reference evidence="2 3" key="1">
    <citation type="submission" date="2021-03" db="EMBL/GenBank/DDBJ databases">
        <title>Genomic Encyclopedia of Type Strains, Phase IV (KMG-IV): sequencing the most valuable type-strain genomes for metagenomic binning, comparative biology and taxonomic classification.</title>
        <authorList>
            <person name="Goeker M."/>
        </authorList>
    </citation>
    <scope>NUCLEOTIDE SEQUENCE [LARGE SCALE GENOMIC DNA]</scope>
    <source>
        <strain evidence="2 3">DSM 14349</strain>
    </source>
</reference>
<dbReference type="EMBL" id="JAGGKG010000014">
    <property type="protein sequence ID" value="MBP1906321.1"/>
    <property type="molecule type" value="Genomic_DNA"/>
</dbReference>
<evidence type="ECO:0000259" key="1">
    <source>
        <dbReference type="Pfam" id="PF17295"/>
    </source>
</evidence>